<dbReference type="AlphaFoldDB" id="A0A7S0Z1X2"/>
<gene>
    <name evidence="1" type="ORF">HTEP1355_LOCUS18057</name>
</gene>
<evidence type="ECO:0000313" key="1">
    <source>
        <dbReference type="EMBL" id="CAD8804379.1"/>
    </source>
</evidence>
<accession>A0A7S0Z1X2</accession>
<reference evidence="1" key="1">
    <citation type="submission" date="2021-01" db="EMBL/GenBank/DDBJ databases">
        <authorList>
            <person name="Corre E."/>
            <person name="Pelletier E."/>
            <person name="Niang G."/>
            <person name="Scheremetjew M."/>
            <person name="Finn R."/>
            <person name="Kale V."/>
            <person name="Holt S."/>
            <person name="Cochrane G."/>
            <person name="Meng A."/>
            <person name="Brown T."/>
            <person name="Cohen L."/>
        </authorList>
    </citation>
    <scope>NUCLEOTIDE SEQUENCE</scope>
    <source>
        <strain evidence="1">CCMP443</strain>
    </source>
</reference>
<dbReference type="EMBL" id="HBFN01031163">
    <property type="protein sequence ID" value="CAD8804379.1"/>
    <property type="molecule type" value="Transcribed_RNA"/>
</dbReference>
<protein>
    <submittedName>
        <fullName evidence="1">Uncharacterized protein</fullName>
    </submittedName>
</protein>
<organism evidence="1">
    <name type="scientific">Hemiselmis tepida</name>
    <dbReference type="NCBI Taxonomy" id="464990"/>
    <lineage>
        <taxon>Eukaryota</taxon>
        <taxon>Cryptophyceae</taxon>
        <taxon>Cryptomonadales</taxon>
        <taxon>Hemiselmidaceae</taxon>
        <taxon>Hemiselmis</taxon>
    </lineage>
</organism>
<sequence length="160" mass="18601">MSLQILSHVYTRVQEEMEKIVDPAVGLLHRLLRQVEQPGIRNNILEKYLKPKPEDEWEMAFVDGDMVTDFGCEVDPLKLSLAMSTYLQRVRDEGAFDEDAVGQTYADCRVIAKDARVWVEQFYDQEMLDDFTESLTPVFQPIMKTLEKYERPPAPPEDEE</sequence>
<name>A0A7S0Z1X2_9CRYP</name>
<proteinExistence type="predicted"/>